<dbReference type="InterPro" id="IPR050189">
    <property type="entry name" value="MFS_Efflux_Transporters"/>
</dbReference>
<evidence type="ECO:0000256" key="6">
    <source>
        <dbReference type="SAM" id="Phobius"/>
    </source>
</evidence>
<keyword evidence="4 6" id="KW-1133">Transmembrane helix</keyword>
<accession>A0A378MG50</accession>
<dbReference type="SUPFAM" id="SSF103473">
    <property type="entry name" value="MFS general substrate transporter"/>
    <property type="match status" value="1"/>
</dbReference>
<evidence type="ECO:0000313" key="8">
    <source>
        <dbReference type="Proteomes" id="UP000254879"/>
    </source>
</evidence>
<dbReference type="Gene3D" id="1.20.1250.20">
    <property type="entry name" value="MFS general substrate transporter like domains"/>
    <property type="match status" value="1"/>
</dbReference>
<dbReference type="AlphaFoldDB" id="A0A378MG50"/>
<dbReference type="PANTHER" id="PTHR43124">
    <property type="entry name" value="PURINE EFFLUX PUMP PBUE"/>
    <property type="match status" value="1"/>
</dbReference>
<evidence type="ECO:0000256" key="3">
    <source>
        <dbReference type="ARBA" id="ARBA00022692"/>
    </source>
</evidence>
<keyword evidence="3 6" id="KW-0812">Transmembrane</keyword>
<dbReference type="GO" id="GO:0022857">
    <property type="term" value="F:transmembrane transporter activity"/>
    <property type="evidence" value="ECO:0007669"/>
    <property type="project" value="TreeGrafter"/>
</dbReference>
<keyword evidence="5 6" id="KW-0472">Membrane</keyword>
<dbReference type="EMBL" id="UGPG01000001">
    <property type="protein sequence ID" value="STY45251.1"/>
    <property type="molecule type" value="Genomic_DNA"/>
</dbReference>
<organism evidence="7 8">
    <name type="scientific">Listeria grayi</name>
    <name type="common">Listeria murrayi</name>
    <dbReference type="NCBI Taxonomy" id="1641"/>
    <lineage>
        <taxon>Bacteria</taxon>
        <taxon>Bacillati</taxon>
        <taxon>Bacillota</taxon>
        <taxon>Bacilli</taxon>
        <taxon>Bacillales</taxon>
        <taxon>Listeriaceae</taxon>
        <taxon>Listeria</taxon>
    </lineage>
</organism>
<evidence type="ECO:0000313" key="7">
    <source>
        <dbReference type="EMBL" id="STY45251.1"/>
    </source>
</evidence>
<dbReference type="RefSeq" id="WP_003757799.1">
    <property type="nucleotide sequence ID" value="NZ_CABKNG010000002.1"/>
</dbReference>
<evidence type="ECO:0000256" key="2">
    <source>
        <dbReference type="ARBA" id="ARBA00022475"/>
    </source>
</evidence>
<gene>
    <name evidence="7" type="ORF">NCTC10815_02626</name>
</gene>
<reference evidence="7 8" key="1">
    <citation type="submission" date="2018-06" db="EMBL/GenBank/DDBJ databases">
        <authorList>
            <consortium name="Pathogen Informatics"/>
            <person name="Doyle S."/>
        </authorList>
    </citation>
    <scope>NUCLEOTIDE SEQUENCE [LARGE SCALE GENOMIC DNA]</scope>
    <source>
        <strain evidence="8">NCTC 10815</strain>
    </source>
</reference>
<dbReference type="InterPro" id="IPR036259">
    <property type="entry name" value="MFS_trans_sf"/>
</dbReference>
<name>A0A378MG50_LISGR</name>
<sequence length="97" mass="10443">MQFSYYLIPFGVFIFGIIAFSVGPSLQFRTMQVSKDAPTLASTLNQSAMNVGNALGAFVGGIIVALLPLQWLVLIAPLLTLIGFILLLIQLKQTKAS</sequence>
<evidence type="ECO:0000256" key="1">
    <source>
        <dbReference type="ARBA" id="ARBA00004651"/>
    </source>
</evidence>
<evidence type="ECO:0000256" key="5">
    <source>
        <dbReference type="ARBA" id="ARBA00023136"/>
    </source>
</evidence>
<feature type="transmembrane region" description="Helical" evidence="6">
    <location>
        <begin position="47"/>
        <end position="65"/>
    </location>
</feature>
<comment type="subcellular location">
    <subcellularLocation>
        <location evidence="1">Cell membrane</location>
        <topology evidence="1">Multi-pass membrane protein</topology>
    </subcellularLocation>
</comment>
<keyword evidence="2" id="KW-1003">Cell membrane</keyword>
<proteinExistence type="predicted"/>
<dbReference type="PANTHER" id="PTHR43124:SF3">
    <property type="entry name" value="CHLORAMPHENICOL EFFLUX PUMP RV0191"/>
    <property type="match status" value="1"/>
</dbReference>
<dbReference type="Proteomes" id="UP000254879">
    <property type="component" value="Unassembled WGS sequence"/>
</dbReference>
<feature type="transmembrane region" description="Helical" evidence="6">
    <location>
        <begin position="6"/>
        <end position="26"/>
    </location>
</feature>
<feature type="transmembrane region" description="Helical" evidence="6">
    <location>
        <begin position="71"/>
        <end position="91"/>
    </location>
</feature>
<evidence type="ECO:0000256" key="4">
    <source>
        <dbReference type="ARBA" id="ARBA00022989"/>
    </source>
</evidence>
<dbReference type="GO" id="GO:0005886">
    <property type="term" value="C:plasma membrane"/>
    <property type="evidence" value="ECO:0007669"/>
    <property type="project" value="UniProtKB-SubCell"/>
</dbReference>
<protein>
    <submittedName>
        <fullName evidence="7">Putative arabinose transporter</fullName>
    </submittedName>
</protein>